<dbReference type="OrthoDB" id="9876898at2"/>
<organism evidence="2 3">
    <name type="scientific">Bacteroides faecichinchillae</name>
    <dbReference type="NCBI Taxonomy" id="871325"/>
    <lineage>
        <taxon>Bacteria</taxon>
        <taxon>Pseudomonadati</taxon>
        <taxon>Bacteroidota</taxon>
        <taxon>Bacteroidia</taxon>
        <taxon>Bacteroidales</taxon>
        <taxon>Bacteroidaceae</taxon>
        <taxon>Bacteroides</taxon>
    </lineage>
</organism>
<evidence type="ECO:0000313" key="2">
    <source>
        <dbReference type="EMBL" id="SHE77177.1"/>
    </source>
</evidence>
<sequence length="262" mass="31543">MKSIVVFLLFLVLTQGKVEAQSTSKESPMEDMSWNISKAVEGYYYTYFEYPHNIEDIECYLWSVIDNILTCYVIEPINECEVTNSQYQDFVTCGHSFINTLKYLKYNEKYIIIENKNNNFDLRCLRDGLSVNYTADICWDLSNFLKSMLFRRNKRFFFYNQNKKIIENSEYESVLTQRIKDTRDFYYRNYSEEDKRKGRTQYILIRYTKGEKRFKSLCLSGKEFLKHGYLKEIFKVLDVYFKDKKVYSTVLLLPMPILEKNH</sequence>
<keyword evidence="3" id="KW-1185">Reference proteome</keyword>
<accession>A0A1M4W7L0</accession>
<protein>
    <submittedName>
        <fullName evidence="2">Uncharacterized protein</fullName>
    </submittedName>
</protein>
<name>A0A1M4W7L0_9BACE</name>
<evidence type="ECO:0000256" key="1">
    <source>
        <dbReference type="SAM" id="SignalP"/>
    </source>
</evidence>
<feature type="signal peptide" evidence="1">
    <location>
        <begin position="1"/>
        <end position="20"/>
    </location>
</feature>
<dbReference type="AlphaFoldDB" id="A0A1M4W7L0"/>
<keyword evidence="1" id="KW-0732">Signal</keyword>
<feature type="chain" id="PRO_5030031135" evidence="1">
    <location>
        <begin position="21"/>
        <end position="262"/>
    </location>
</feature>
<dbReference type="EMBL" id="FQVD01000006">
    <property type="protein sequence ID" value="SHE77177.1"/>
    <property type="molecule type" value="Genomic_DNA"/>
</dbReference>
<reference evidence="2 3" key="1">
    <citation type="submission" date="2016-11" db="EMBL/GenBank/DDBJ databases">
        <authorList>
            <person name="Jaros S."/>
            <person name="Januszkiewicz K."/>
            <person name="Wedrychowicz H."/>
        </authorList>
    </citation>
    <scope>NUCLEOTIDE SEQUENCE [LARGE SCALE GENOMIC DNA]</scope>
    <source>
        <strain evidence="2 3">DSM 26883</strain>
    </source>
</reference>
<dbReference type="Proteomes" id="UP000184436">
    <property type="component" value="Unassembled WGS sequence"/>
</dbReference>
<dbReference type="RefSeq" id="WP_025074136.1">
    <property type="nucleotide sequence ID" value="NZ_FQVD01000006.1"/>
</dbReference>
<evidence type="ECO:0000313" key="3">
    <source>
        <dbReference type="Proteomes" id="UP000184436"/>
    </source>
</evidence>
<proteinExistence type="predicted"/>
<gene>
    <name evidence="2" type="ORF">SAMN05444349_1064</name>
</gene>